<evidence type="ECO:0008006" key="4">
    <source>
        <dbReference type="Google" id="ProtNLM"/>
    </source>
</evidence>
<protein>
    <recommendedName>
        <fullName evidence="4">Teichoic acid D-Ala incorporation-associated protein DltX</fullName>
    </recommendedName>
</protein>
<keyword evidence="1" id="KW-1133">Transmembrane helix</keyword>
<dbReference type="AlphaFoldDB" id="A0A1X6WNX0"/>
<dbReference type="InterPro" id="IPR021008">
    <property type="entry name" value="DltX"/>
</dbReference>
<feature type="transmembrane region" description="Helical" evidence="1">
    <location>
        <begin position="12"/>
        <end position="36"/>
    </location>
</feature>
<accession>A0A1X6WNX0</accession>
<reference evidence="3" key="1">
    <citation type="submission" date="2017-02" db="EMBL/GenBank/DDBJ databases">
        <authorList>
            <person name="Dridi B."/>
        </authorList>
    </citation>
    <scope>NUCLEOTIDE SEQUENCE [LARGE SCALE GENOMIC DNA]</scope>
    <source>
        <strain evidence="3">bH819</strain>
    </source>
</reference>
<evidence type="ECO:0000256" key="1">
    <source>
        <dbReference type="SAM" id="Phobius"/>
    </source>
</evidence>
<organism evidence="2 3">
    <name type="scientific">Vagococcus fluvialis bH819</name>
    <dbReference type="NCBI Taxonomy" id="1255619"/>
    <lineage>
        <taxon>Bacteria</taxon>
        <taxon>Bacillati</taxon>
        <taxon>Bacillota</taxon>
        <taxon>Bacilli</taxon>
        <taxon>Lactobacillales</taxon>
        <taxon>Enterococcaceae</taxon>
        <taxon>Vagococcus</taxon>
    </lineage>
</organism>
<evidence type="ECO:0000313" key="3">
    <source>
        <dbReference type="Proteomes" id="UP000195918"/>
    </source>
</evidence>
<dbReference type="EMBL" id="FWFD01000009">
    <property type="protein sequence ID" value="SLM85985.1"/>
    <property type="molecule type" value="Genomic_DNA"/>
</dbReference>
<keyword evidence="3" id="KW-1185">Reference proteome</keyword>
<evidence type="ECO:0000313" key="2">
    <source>
        <dbReference type="EMBL" id="SLM85985.1"/>
    </source>
</evidence>
<dbReference type="Proteomes" id="UP000195918">
    <property type="component" value="Unassembled WGS sequence"/>
</dbReference>
<keyword evidence="1" id="KW-0812">Transmembrane</keyword>
<gene>
    <name evidence="2" type="ORF">FM121_07770</name>
</gene>
<sequence length="51" mass="5931">MEMKKVIKNEESRYWLSFVGKTALYATILLGLIYLYHYSSVGGGSFIYNQF</sequence>
<keyword evidence="1" id="KW-0472">Membrane</keyword>
<name>A0A1X6WNX0_9ENTE</name>
<dbReference type="Pfam" id="PF12459">
    <property type="entry name" value="DltX"/>
    <property type="match status" value="1"/>
</dbReference>
<proteinExistence type="predicted"/>